<comment type="similarity">
    <text evidence="9">Belongs to the MntA antitoxin family.</text>
</comment>
<dbReference type="Proteomes" id="UP000442535">
    <property type="component" value="Unassembled WGS sequence"/>
</dbReference>
<evidence type="ECO:0000259" key="10">
    <source>
        <dbReference type="Pfam" id="PF01909"/>
    </source>
</evidence>
<evidence type="ECO:0000256" key="2">
    <source>
        <dbReference type="ARBA" id="ARBA00022649"/>
    </source>
</evidence>
<dbReference type="PANTHER" id="PTHR33571">
    <property type="entry name" value="SSL8005 PROTEIN"/>
    <property type="match status" value="1"/>
</dbReference>
<evidence type="ECO:0000256" key="7">
    <source>
        <dbReference type="ARBA" id="ARBA00022840"/>
    </source>
</evidence>
<evidence type="ECO:0000256" key="4">
    <source>
        <dbReference type="ARBA" id="ARBA00022695"/>
    </source>
</evidence>
<dbReference type="InterPro" id="IPR002934">
    <property type="entry name" value="Polymerase_NTP_transf_dom"/>
</dbReference>
<sequence>MQERLLRPLQEKPRETLKRNLDKVRAFLDCAHVTHPRVFGSVAQGEDRVDSDIDFLVVLPEGIGLMGKNRIREGLEDILGVPVDVVSDTPFTAGALDQARSEAVELGRIA</sequence>
<dbReference type="GO" id="GO:0016779">
    <property type="term" value="F:nucleotidyltransferase activity"/>
    <property type="evidence" value="ECO:0007669"/>
    <property type="project" value="UniProtKB-KW"/>
</dbReference>
<evidence type="ECO:0000256" key="8">
    <source>
        <dbReference type="ARBA" id="ARBA00022842"/>
    </source>
</evidence>
<dbReference type="AlphaFoldDB" id="A0A7K0K2R0"/>
<dbReference type="InterPro" id="IPR043519">
    <property type="entry name" value="NT_sf"/>
</dbReference>
<keyword evidence="8" id="KW-0460">Magnesium</keyword>
<dbReference type="GO" id="GO:0005524">
    <property type="term" value="F:ATP binding"/>
    <property type="evidence" value="ECO:0007669"/>
    <property type="project" value="UniProtKB-KW"/>
</dbReference>
<reference evidence="11 12" key="1">
    <citation type="submission" date="2019-08" db="EMBL/GenBank/DDBJ databases">
        <title>In-depth cultivation of the pig gut microbiome towards novel bacterial diversity and tailored functional studies.</title>
        <authorList>
            <person name="Wylensek D."/>
            <person name="Hitch T.C.A."/>
            <person name="Clavel T."/>
        </authorList>
    </citation>
    <scope>NUCLEOTIDE SEQUENCE [LARGE SCALE GENOMIC DNA]</scope>
    <source>
        <strain evidence="11 12">RF-GAM-744-WT-7</strain>
    </source>
</reference>
<evidence type="ECO:0000256" key="6">
    <source>
        <dbReference type="ARBA" id="ARBA00022741"/>
    </source>
</evidence>
<keyword evidence="5" id="KW-0479">Metal-binding</keyword>
<name>A0A7K0K2R0_9ACTO</name>
<dbReference type="EMBL" id="VUMY01000005">
    <property type="protein sequence ID" value="MST49340.1"/>
    <property type="molecule type" value="Genomic_DNA"/>
</dbReference>
<evidence type="ECO:0000313" key="12">
    <source>
        <dbReference type="Proteomes" id="UP000442535"/>
    </source>
</evidence>
<accession>A0A7K0K2R0</accession>
<dbReference type="InterPro" id="IPR052038">
    <property type="entry name" value="Type-VII_TA_antitoxin"/>
</dbReference>
<dbReference type="CDD" id="cd05403">
    <property type="entry name" value="NT_KNTase_like"/>
    <property type="match status" value="1"/>
</dbReference>
<keyword evidence="3 11" id="KW-0808">Transferase</keyword>
<keyword evidence="12" id="KW-1185">Reference proteome</keyword>
<evidence type="ECO:0000256" key="5">
    <source>
        <dbReference type="ARBA" id="ARBA00022723"/>
    </source>
</evidence>
<dbReference type="Pfam" id="PF01909">
    <property type="entry name" value="NTP_transf_2"/>
    <property type="match status" value="1"/>
</dbReference>
<dbReference type="SUPFAM" id="SSF81301">
    <property type="entry name" value="Nucleotidyltransferase"/>
    <property type="match status" value="1"/>
</dbReference>
<keyword evidence="4" id="KW-0548">Nucleotidyltransferase</keyword>
<organism evidence="11 12">
    <name type="scientific">Mobiluncus porci</name>
    <dbReference type="NCBI Taxonomy" id="2652278"/>
    <lineage>
        <taxon>Bacteria</taxon>
        <taxon>Bacillati</taxon>
        <taxon>Actinomycetota</taxon>
        <taxon>Actinomycetes</taxon>
        <taxon>Actinomycetales</taxon>
        <taxon>Actinomycetaceae</taxon>
        <taxon>Mobiluncus</taxon>
    </lineage>
</organism>
<proteinExistence type="inferred from homology"/>
<dbReference type="GO" id="GO:0046872">
    <property type="term" value="F:metal ion binding"/>
    <property type="evidence" value="ECO:0007669"/>
    <property type="project" value="UniProtKB-KW"/>
</dbReference>
<dbReference type="Gene3D" id="3.30.460.10">
    <property type="entry name" value="Beta Polymerase, domain 2"/>
    <property type="match status" value="1"/>
</dbReference>
<keyword evidence="2" id="KW-1277">Toxin-antitoxin system</keyword>
<evidence type="ECO:0000313" key="11">
    <source>
        <dbReference type="EMBL" id="MST49340.1"/>
    </source>
</evidence>
<protein>
    <submittedName>
        <fullName evidence="11">Nucleotidyltransferase</fullName>
    </submittedName>
</protein>
<keyword evidence="6" id="KW-0547">Nucleotide-binding</keyword>
<comment type="caution">
    <text evidence="11">The sequence shown here is derived from an EMBL/GenBank/DDBJ whole genome shotgun (WGS) entry which is preliminary data.</text>
</comment>
<keyword evidence="7" id="KW-0067">ATP-binding</keyword>
<evidence type="ECO:0000256" key="9">
    <source>
        <dbReference type="ARBA" id="ARBA00038276"/>
    </source>
</evidence>
<gene>
    <name evidence="11" type="ORF">FYJ63_03675</name>
</gene>
<feature type="domain" description="Polymerase nucleotidyl transferase" evidence="10">
    <location>
        <begin position="37"/>
        <end position="92"/>
    </location>
</feature>
<evidence type="ECO:0000256" key="3">
    <source>
        <dbReference type="ARBA" id="ARBA00022679"/>
    </source>
</evidence>
<comment type="cofactor">
    <cofactor evidence="1">
        <name>Mg(2+)</name>
        <dbReference type="ChEBI" id="CHEBI:18420"/>
    </cofactor>
</comment>
<evidence type="ECO:0000256" key="1">
    <source>
        <dbReference type="ARBA" id="ARBA00001946"/>
    </source>
</evidence>
<dbReference type="PANTHER" id="PTHR33571:SF12">
    <property type="entry name" value="BSL3053 PROTEIN"/>
    <property type="match status" value="1"/>
</dbReference>